<dbReference type="PANTHER" id="PTHR32060">
    <property type="entry name" value="TAIL-SPECIFIC PROTEASE"/>
    <property type="match status" value="1"/>
</dbReference>
<organism evidence="4 5">
    <name type="scientific">Fluviicola taffensis (strain DSM 16823 / NCIMB 13979 / RW262)</name>
    <dbReference type="NCBI Taxonomy" id="755732"/>
    <lineage>
        <taxon>Bacteria</taxon>
        <taxon>Pseudomonadati</taxon>
        <taxon>Bacteroidota</taxon>
        <taxon>Flavobacteriia</taxon>
        <taxon>Flavobacteriales</taxon>
        <taxon>Crocinitomicaceae</taxon>
        <taxon>Fluviicola</taxon>
    </lineage>
</organism>
<dbReference type="GO" id="GO:0004175">
    <property type="term" value="F:endopeptidase activity"/>
    <property type="evidence" value="ECO:0007669"/>
    <property type="project" value="TreeGrafter"/>
</dbReference>
<dbReference type="GO" id="GO:0007165">
    <property type="term" value="P:signal transduction"/>
    <property type="evidence" value="ECO:0007669"/>
    <property type="project" value="TreeGrafter"/>
</dbReference>
<dbReference type="EMBL" id="CP002542">
    <property type="protein sequence ID" value="AEA45764.1"/>
    <property type="molecule type" value="Genomic_DNA"/>
</dbReference>
<dbReference type="SUPFAM" id="SSF52096">
    <property type="entry name" value="ClpP/crotonase"/>
    <property type="match status" value="1"/>
</dbReference>
<dbReference type="HOGENOM" id="CLU_032380_0_0_10"/>
<evidence type="ECO:0000313" key="4">
    <source>
        <dbReference type="EMBL" id="AEA45764.1"/>
    </source>
</evidence>
<sequence length="475" mass="54507" precursor="true">MKRVLFILLVGLSYNATVLAQNTSFAKGKMFSKEKTIEDYNILYSSLINYHPAPFFYVKEVDLAAFYESQKGLITDSLSEIDFLFLCRKLVEQIKCGHTQALPSDHWFASVKGLNNQIPFEIKHIEGRIYISNTVDDSLDFQMNDELIRINNRPVKDIIDQLLEMETGDGFTPIFRNALIERRFGIYMLFLSGIPQEYVIEFKNSKGEVKQTAVQPTSKRAKGISQPSIPDNLKMIFETSWSSFRFDPNANLGYLKITSFLDKKEYKKYYKQVFKYLKQHPNSKLILDLRENPGGDFRHGNRFLTYLSSEKVNLNFERPRKDRTENEFVKFSGWDKVVKFAFAIKPRKYKAEGQITETFTYRPKKNAHTGKLYVITNGITFSQAALVSSHLREHGAVFFGQETGGAELGCNGILTYKLVLPHSGIKVDIPAYHVKSNSTKGQFGYGIKPDFPIPLTLDNTIDHTLVEVIRIVRKD</sequence>
<dbReference type="InterPro" id="IPR005151">
    <property type="entry name" value="Tail-specific_protease"/>
</dbReference>
<dbReference type="Gene3D" id="3.30.750.44">
    <property type="match status" value="1"/>
</dbReference>
<feature type="domain" description="Chlamydial protease/proteasome-like activity factor PDZ" evidence="3">
    <location>
        <begin position="117"/>
        <end position="169"/>
    </location>
</feature>
<dbReference type="OrthoDB" id="6397760at2"/>
<dbReference type="Gene3D" id="2.30.42.10">
    <property type="match status" value="1"/>
</dbReference>
<dbReference type="STRING" id="755732.Fluta_3797"/>
<protein>
    <submittedName>
        <fullName evidence="4">Peptidase S41</fullName>
    </submittedName>
</protein>
<evidence type="ECO:0000259" key="3">
    <source>
        <dbReference type="Pfam" id="PF17816"/>
    </source>
</evidence>
<dbReference type="InterPro" id="IPR041126">
    <property type="entry name" value="CPAF_PDZ"/>
</dbReference>
<gene>
    <name evidence="4" type="ordered locus">Fluta_3797</name>
</gene>
<dbReference type="KEGG" id="fte:Fluta_3797"/>
<feature type="signal peptide" evidence="1">
    <location>
        <begin position="1"/>
        <end position="20"/>
    </location>
</feature>
<feature type="chain" id="PRO_5003278397" evidence="1">
    <location>
        <begin position="21"/>
        <end position="475"/>
    </location>
</feature>
<dbReference type="GO" id="GO:0030288">
    <property type="term" value="C:outer membrane-bounded periplasmic space"/>
    <property type="evidence" value="ECO:0007669"/>
    <property type="project" value="TreeGrafter"/>
</dbReference>
<dbReference type="Proteomes" id="UP000007463">
    <property type="component" value="Chromosome"/>
</dbReference>
<dbReference type="InterPro" id="IPR029045">
    <property type="entry name" value="ClpP/crotonase-like_dom_sf"/>
</dbReference>
<dbReference type="Gene3D" id="3.90.226.10">
    <property type="entry name" value="2-enoyl-CoA Hydratase, Chain A, domain 1"/>
    <property type="match status" value="1"/>
</dbReference>
<name>F2IG98_FLUTR</name>
<proteinExistence type="predicted"/>
<dbReference type="RefSeq" id="WP_013688522.1">
    <property type="nucleotide sequence ID" value="NC_015321.1"/>
</dbReference>
<dbReference type="Pfam" id="PF03572">
    <property type="entry name" value="Peptidase_S41"/>
    <property type="match status" value="1"/>
</dbReference>
<evidence type="ECO:0000256" key="1">
    <source>
        <dbReference type="SAM" id="SignalP"/>
    </source>
</evidence>
<dbReference type="eggNOG" id="COG0793">
    <property type="taxonomic scope" value="Bacteria"/>
</dbReference>
<feature type="domain" description="Tail specific protease" evidence="2">
    <location>
        <begin position="251"/>
        <end position="452"/>
    </location>
</feature>
<evidence type="ECO:0000313" key="5">
    <source>
        <dbReference type="Proteomes" id="UP000007463"/>
    </source>
</evidence>
<accession>F2IG98</accession>
<reference evidence="4 5" key="1">
    <citation type="journal article" date="2011" name="Stand. Genomic Sci.">
        <title>Complete genome sequence of the gliding freshwater bacterium Fluviicola taffensis type strain (RW262).</title>
        <authorList>
            <person name="Woyke T."/>
            <person name="Chertkov O."/>
            <person name="Lapidus A."/>
            <person name="Nolan M."/>
            <person name="Lucas S."/>
            <person name="Del Rio T.G."/>
            <person name="Tice H."/>
            <person name="Cheng J.F."/>
            <person name="Tapia R."/>
            <person name="Han C."/>
            <person name="Goodwin L."/>
            <person name="Pitluck S."/>
            <person name="Liolios K."/>
            <person name="Pagani I."/>
            <person name="Ivanova N."/>
            <person name="Huntemann M."/>
            <person name="Mavromatis K."/>
            <person name="Mikhailova N."/>
            <person name="Pati A."/>
            <person name="Chen A."/>
            <person name="Palaniappan K."/>
            <person name="Land M."/>
            <person name="Hauser L."/>
            <person name="Brambilla E.M."/>
            <person name="Rohde M."/>
            <person name="Mwirichia R."/>
            <person name="Sikorski J."/>
            <person name="Tindall B.J."/>
            <person name="Goker M."/>
            <person name="Bristow J."/>
            <person name="Eisen J.A."/>
            <person name="Markowitz V."/>
            <person name="Hugenholtz P."/>
            <person name="Klenk H.P."/>
            <person name="Kyrpides N.C."/>
        </authorList>
    </citation>
    <scope>NUCLEOTIDE SEQUENCE [LARGE SCALE GENOMIC DNA]</scope>
    <source>
        <strain evidence="5">DSM 16823 / RW262 / RW262</strain>
    </source>
</reference>
<dbReference type="InterPro" id="IPR036034">
    <property type="entry name" value="PDZ_sf"/>
</dbReference>
<dbReference type="AlphaFoldDB" id="F2IG98"/>
<keyword evidence="5" id="KW-1185">Reference proteome</keyword>
<dbReference type="GO" id="GO:0006508">
    <property type="term" value="P:proteolysis"/>
    <property type="evidence" value="ECO:0007669"/>
    <property type="project" value="InterPro"/>
</dbReference>
<dbReference type="Pfam" id="PF17816">
    <property type="entry name" value="PDZ_4"/>
    <property type="match status" value="1"/>
</dbReference>
<evidence type="ECO:0000259" key="2">
    <source>
        <dbReference type="Pfam" id="PF03572"/>
    </source>
</evidence>
<keyword evidence="1" id="KW-0732">Signal</keyword>
<dbReference type="PANTHER" id="PTHR32060:SF30">
    <property type="entry name" value="CARBOXY-TERMINAL PROCESSING PROTEASE CTPA"/>
    <property type="match status" value="1"/>
</dbReference>
<reference evidence="5" key="2">
    <citation type="submission" date="2011-02" db="EMBL/GenBank/DDBJ databases">
        <title>The complete genome of Fluviicola taffensis DSM 16823.</title>
        <authorList>
            <consortium name="US DOE Joint Genome Institute (JGI-PGF)"/>
            <person name="Lucas S."/>
            <person name="Copeland A."/>
            <person name="Lapidus A."/>
            <person name="Bruce D."/>
            <person name="Goodwin L."/>
            <person name="Pitluck S."/>
            <person name="Kyrpides N."/>
            <person name="Mavromatis K."/>
            <person name="Ivanova N."/>
            <person name="Mikhailova N."/>
            <person name="Pagani I."/>
            <person name="Chertkov O."/>
            <person name="Detter J.C."/>
            <person name="Han C."/>
            <person name="Tapia R."/>
            <person name="Land M."/>
            <person name="Hauser L."/>
            <person name="Markowitz V."/>
            <person name="Cheng J.-F."/>
            <person name="Hugenholtz P."/>
            <person name="Woyke T."/>
            <person name="Wu D."/>
            <person name="Tindall B."/>
            <person name="Pomrenke H.G."/>
            <person name="Brambilla E."/>
            <person name="Klenk H.-P."/>
            <person name="Eisen J.A."/>
        </authorList>
    </citation>
    <scope>NUCLEOTIDE SEQUENCE [LARGE SCALE GENOMIC DNA]</scope>
    <source>
        <strain evidence="5">DSM 16823 / RW262 / RW262</strain>
    </source>
</reference>
<dbReference type="GO" id="GO:0008236">
    <property type="term" value="F:serine-type peptidase activity"/>
    <property type="evidence" value="ECO:0007669"/>
    <property type="project" value="InterPro"/>
</dbReference>